<keyword evidence="7 10" id="KW-1208">Phospholipid metabolism</keyword>
<protein>
    <recommendedName>
        <fullName evidence="8 10">Phosphate acyltransferase</fullName>
        <ecNumber evidence="8 10">2.3.1.274</ecNumber>
    </recommendedName>
    <alternativeName>
        <fullName evidence="10">Acyl-ACP phosphotransacylase</fullName>
    </alternativeName>
    <alternativeName>
        <fullName evidence="10">Acyl-[acyl-carrier-protein]--phosphate acyltransferase</fullName>
    </alternativeName>
    <alternativeName>
        <fullName evidence="10">Phosphate-acyl-ACP acyltransferase</fullName>
    </alternativeName>
</protein>
<evidence type="ECO:0000256" key="3">
    <source>
        <dbReference type="ARBA" id="ARBA00022516"/>
    </source>
</evidence>
<dbReference type="Gene3D" id="3.40.718.10">
    <property type="entry name" value="Isopropylmalate Dehydrogenase"/>
    <property type="match status" value="1"/>
</dbReference>
<keyword evidence="5 10" id="KW-0443">Lipid metabolism</keyword>
<dbReference type="STRING" id="1817816.A2Y64_00325"/>
<dbReference type="NCBIfam" id="TIGR00182">
    <property type="entry name" value="plsX"/>
    <property type="match status" value="1"/>
</dbReference>
<dbReference type="GO" id="GO:0006633">
    <property type="term" value="P:fatty acid biosynthetic process"/>
    <property type="evidence" value="ECO:0007669"/>
    <property type="project" value="UniProtKB-UniRule"/>
</dbReference>
<evidence type="ECO:0000256" key="4">
    <source>
        <dbReference type="ARBA" id="ARBA00022679"/>
    </source>
</evidence>
<evidence type="ECO:0000256" key="2">
    <source>
        <dbReference type="ARBA" id="ARBA00022490"/>
    </source>
</evidence>
<evidence type="ECO:0000256" key="10">
    <source>
        <dbReference type="HAMAP-Rule" id="MF_00019"/>
    </source>
</evidence>
<evidence type="ECO:0000256" key="1">
    <source>
        <dbReference type="ARBA" id="ARBA00001232"/>
    </source>
</evidence>
<dbReference type="PIRSF" id="PIRSF002465">
    <property type="entry name" value="Phsphlp_syn_PlsX"/>
    <property type="match status" value="1"/>
</dbReference>
<dbReference type="GO" id="GO:0008654">
    <property type="term" value="P:phospholipid biosynthetic process"/>
    <property type="evidence" value="ECO:0007669"/>
    <property type="project" value="UniProtKB-KW"/>
</dbReference>
<comment type="subunit">
    <text evidence="9 10">Homodimer. Probably interacts with PlsY.</text>
</comment>
<dbReference type="InterPro" id="IPR012281">
    <property type="entry name" value="Phospholipid_synth_PlsX-like"/>
</dbReference>
<dbReference type="EC" id="2.3.1.274" evidence="8 10"/>
<keyword evidence="3 10" id="KW-0444">Lipid biosynthesis</keyword>
<evidence type="ECO:0000256" key="8">
    <source>
        <dbReference type="ARBA" id="ARBA00024069"/>
    </source>
</evidence>
<proteinExistence type="inferred from homology"/>
<comment type="caution">
    <text evidence="11">The sequence shown here is derived from an EMBL/GenBank/DDBJ whole genome shotgun (WGS) entry which is preliminary data.</text>
</comment>
<dbReference type="AlphaFoldDB" id="A0A1F5EVF8"/>
<accession>A0A1F5EVF8</accession>
<comment type="subcellular location">
    <subcellularLocation>
        <location evidence="10">Cytoplasm</location>
    </subcellularLocation>
    <text evidence="10">Associated with the membrane possibly through PlsY.</text>
</comment>
<dbReference type="GO" id="GO:0043811">
    <property type="term" value="F:phosphate:acyl-[acyl carrier protein] acyltransferase activity"/>
    <property type="evidence" value="ECO:0007669"/>
    <property type="project" value="UniProtKB-UniRule"/>
</dbReference>
<keyword evidence="6 10" id="KW-0594">Phospholipid biosynthesis</keyword>
<dbReference type="InterPro" id="IPR003664">
    <property type="entry name" value="FA_synthesis"/>
</dbReference>
<evidence type="ECO:0000313" key="12">
    <source>
        <dbReference type="Proteomes" id="UP000177187"/>
    </source>
</evidence>
<dbReference type="Pfam" id="PF02504">
    <property type="entry name" value="FA_synthesis"/>
    <property type="match status" value="1"/>
</dbReference>
<evidence type="ECO:0000256" key="5">
    <source>
        <dbReference type="ARBA" id="ARBA00023098"/>
    </source>
</evidence>
<comment type="catalytic activity">
    <reaction evidence="1 10">
        <text>a fatty acyl-[ACP] + phosphate = an acyl phosphate + holo-[ACP]</text>
        <dbReference type="Rhea" id="RHEA:42292"/>
        <dbReference type="Rhea" id="RHEA-COMP:9685"/>
        <dbReference type="Rhea" id="RHEA-COMP:14125"/>
        <dbReference type="ChEBI" id="CHEBI:43474"/>
        <dbReference type="ChEBI" id="CHEBI:59918"/>
        <dbReference type="ChEBI" id="CHEBI:64479"/>
        <dbReference type="ChEBI" id="CHEBI:138651"/>
        <dbReference type="EC" id="2.3.1.274"/>
    </reaction>
</comment>
<gene>
    <name evidence="10" type="primary">plsX</name>
    <name evidence="11" type="ORF">A2Y64_00325</name>
</gene>
<evidence type="ECO:0000256" key="7">
    <source>
        <dbReference type="ARBA" id="ARBA00023264"/>
    </source>
</evidence>
<comment type="pathway">
    <text evidence="10">Lipid metabolism; phospholipid metabolism.</text>
</comment>
<comment type="similarity">
    <text evidence="10">Belongs to the PlsX family.</text>
</comment>
<dbReference type="PANTHER" id="PTHR30100:SF1">
    <property type="entry name" value="PHOSPHATE ACYLTRANSFERASE"/>
    <property type="match status" value="1"/>
</dbReference>
<dbReference type="HAMAP" id="MF_00019">
    <property type="entry name" value="PlsX"/>
    <property type="match status" value="1"/>
</dbReference>
<keyword evidence="4 10" id="KW-0808">Transferase</keyword>
<evidence type="ECO:0000313" key="11">
    <source>
        <dbReference type="EMBL" id="OGD71389.1"/>
    </source>
</evidence>
<organism evidence="11 12">
    <name type="scientific">Candidatus Coatesbacteria bacterium RBG_13_66_14</name>
    <dbReference type="NCBI Taxonomy" id="1817816"/>
    <lineage>
        <taxon>Bacteria</taxon>
        <taxon>Candidatus Coatesiibacteriota</taxon>
    </lineage>
</organism>
<reference evidence="11 12" key="1">
    <citation type="journal article" date="2016" name="Nat. Commun.">
        <title>Thousands of microbial genomes shed light on interconnected biogeochemical processes in an aquifer system.</title>
        <authorList>
            <person name="Anantharaman K."/>
            <person name="Brown C.T."/>
            <person name="Hug L.A."/>
            <person name="Sharon I."/>
            <person name="Castelle C.J."/>
            <person name="Probst A.J."/>
            <person name="Thomas B.C."/>
            <person name="Singh A."/>
            <person name="Wilkins M.J."/>
            <person name="Karaoz U."/>
            <person name="Brodie E.L."/>
            <person name="Williams K.H."/>
            <person name="Hubbard S.S."/>
            <person name="Banfield J.F."/>
        </authorList>
    </citation>
    <scope>NUCLEOTIDE SEQUENCE [LARGE SCALE GENOMIC DNA]</scope>
</reference>
<dbReference type="Proteomes" id="UP000177187">
    <property type="component" value="Unassembled WGS sequence"/>
</dbReference>
<dbReference type="SUPFAM" id="SSF53659">
    <property type="entry name" value="Isocitrate/Isopropylmalate dehydrogenase-like"/>
    <property type="match status" value="1"/>
</dbReference>
<dbReference type="PANTHER" id="PTHR30100">
    <property type="entry name" value="FATTY ACID/PHOSPHOLIPID SYNTHESIS PROTEIN PLSX"/>
    <property type="match status" value="1"/>
</dbReference>
<evidence type="ECO:0000256" key="9">
    <source>
        <dbReference type="ARBA" id="ARBA00046608"/>
    </source>
</evidence>
<comment type="function">
    <text evidence="10">Catalyzes the reversible formation of acyl-phosphate (acyl-PO(4)) from acyl-[acyl-carrier-protein] (acyl-ACP). This enzyme utilizes acyl-ACP as fatty acyl donor, but not acyl-CoA.</text>
</comment>
<dbReference type="GO" id="GO:0005737">
    <property type="term" value="C:cytoplasm"/>
    <property type="evidence" value="ECO:0007669"/>
    <property type="project" value="UniProtKB-SubCell"/>
</dbReference>
<dbReference type="EMBL" id="MFAF01000152">
    <property type="protein sequence ID" value="OGD71389.1"/>
    <property type="molecule type" value="Genomic_DNA"/>
</dbReference>
<name>A0A1F5EVF8_9BACT</name>
<dbReference type="UniPathway" id="UPA00085"/>
<evidence type="ECO:0000256" key="6">
    <source>
        <dbReference type="ARBA" id="ARBA00023209"/>
    </source>
</evidence>
<keyword evidence="2 10" id="KW-0963">Cytoplasm</keyword>
<sequence>MGGDDAPGAQIEGARRALRSGIGPIILVGQTDEVSGELERRRIPPGTFDIVHAAETVAMDESPTYALKRKREASIAVATRLVRDAKACALVSCGSTGAQVASSILHLGRLPGVERPAIAVAFPGTQGWGVLIDAGANAQNRPSHLVGFAVMGTLYLRHIFGVENPRVGLVSIGEEAAKGNELVVEAHRLLEGTPGINFVGMVEGRGVYTGGADVLVCDGFVGNVLLKFSESASRWVVHHLREGMRGRPLVTLGGLLMKPAFRHFRRVADPSSIGGAPLLGVKGTSIIAHGSSDAEAVMNALAMARRLVDEKVNEKITANLQLETRGE</sequence>